<keyword evidence="2" id="KW-1185">Reference proteome</keyword>
<feature type="non-terminal residue" evidence="1">
    <location>
        <position position="1"/>
    </location>
</feature>
<evidence type="ECO:0000313" key="2">
    <source>
        <dbReference type="Proteomes" id="UP001432027"/>
    </source>
</evidence>
<evidence type="ECO:0000313" key="1">
    <source>
        <dbReference type="EMBL" id="GMS78950.1"/>
    </source>
</evidence>
<comment type="caution">
    <text evidence="1">The sequence shown here is derived from an EMBL/GenBank/DDBJ whole genome shotgun (WGS) entry which is preliminary data.</text>
</comment>
<feature type="non-terminal residue" evidence="1">
    <location>
        <position position="84"/>
    </location>
</feature>
<dbReference type="AlphaFoldDB" id="A0AAV5S8P8"/>
<name>A0AAV5S8P8_9BILA</name>
<sequence length="84" mass="9849">NELTSRLSLVLGPHLKLAWHRDAQSPILQSTSFLHDLAVSRAFNLDLVKRRSPSIIMNYDIRVVFLHFEYDEWLDFIHVSTRSD</sequence>
<organism evidence="1 2">
    <name type="scientific">Pristionchus entomophagus</name>
    <dbReference type="NCBI Taxonomy" id="358040"/>
    <lineage>
        <taxon>Eukaryota</taxon>
        <taxon>Metazoa</taxon>
        <taxon>Ecdysozoa</taxon>
        <taxon>Nematoda</taxon>
        <taxon>Chromadorea</taxon>
        <taxon>Rhabditida</taxon>
        <taxon>Rhabditina</taxon>
        <taxon>Diplogasteromorpha</taxon>
        <taxon>Diplogasteroidea</taxon>
        <taxon>Neodiplogasteridae</taxon>
        <taxon>Pristionchus</taxon>
    </lineage>
</organism>
<dbReference type="Proteomes" id="UP001432027">
    <property type="component" value="Unassembled WGS sequence"/>
</dbReference>
<gene>
    <name evidence="1" type="ORF">PENTCL1PPCAC_1125</name>
</gene>
<accession>A0AAV5S8P8</accession>
<proteinExistence type="predicted"/>
<dbReference type="EMBL" id="BTSX01000001">
    <property type="protein sequence ID" value="GMS78950.1"/>
    <property type="molecule type" value="Genomic_DNA"/>
</dbReference>
<reference evidence="1" key="1">
    <citation type="submission" date="2023-10" db="EMBL/GenBank/DDBJ databases">
        <title>Genome assembly of Pristionchus species.</title>
        <authorList>
            <person name="Yoshida K."/>
            <person name="Sommer R.J."/>
        </authorList>
    </citation>
    <scope>NUCLEOTIDE SEQUENCE</scope>
    <source>
        <strain evidence="1">RS0144</strain>
    </source>
</reference>
<protein>
    <submittedName>
        <fullName evidence="1">Uncharacterized protein</fullName>
    </submittedName>
</protein>